<reference evidence="1 2" key="1">
    <citation type="submission" date="2018-11" db="EMBL/GenBank/DDBJ databases">
        <title>Whole genome sequence of Streptomyces paromomycinus NBRC 15454(T).</title>
        <authorList>
            <person name="Komaki H."/>
            <person name="Tamura T."/>
        </authorList>
    </citation>
    <scope>NUCLEOTIDE SEQUENCE [LARGE SCALE GENOMIC DNA]</scope>
    <source>
        <strain evidence="1 2">NBRC 15454</strain>
    </source>
</reference>
<evidence type="ECO:0000313" key="1">
    <source>
        <dbReference type="EMBL" id="GCD44535.1"/>
    </source>
</evidence>
<proteinExistence type="predicted"/>
<name>A0A401W5J0_STREY</name>
<dbReference type="RefSeq" id="WP_125055372.1">
    <property type="nucleotide sequence ID" value="NZ_BHZD01000001.1"/>
</dbReference>
<gene>
    <name evidence="1" type="ORF">GKJPGBOP_04235</name>
</gene>
<evidence type="ECO:0000313" key="2">
    <source>
        <dbReference type="Proteomes" id="UP000286746"/>
    </source>
</evidence>
<dbReference type="EMBL" id="BHZD01000001">
    <property type="protein sequence ID" value="GCD44535.1"/>
    <property type="molecule type" value="Genomic_DNA"/>
</dbReference>
<dbReference type="Proteomes" id="UP000286746">
    <property type="component" value="Unassembled WGS sequence"/>
</dbReference>
<accession>A0A401W5J0</accession>
<sequence>MADAATTRHFTPDPGCTRCTHLNTTRRRAAAAHDHSAETDARVLIKEHVRTAHGTELEEGWT</sequence>
<protein>
    <submittedName>
        <fullName evidence="1">Uncharacterized protein</fullName>
    </submittedName>
</protein>
<comment type="caution">
    <text evidence="1">The sequence shown here is derived from an EMBL/GenBank/DDBJ whole genome shotgun (WGS) entry which is preliminary data.</text>
</comment>
<dbReference type="AlphaFoldDB" id="A0A401W5J0"/>
<keyword evidence="2" id="KW-1185">Reference proteome</keyword>
<organism evidence="1 2">
    <name type="scientific">Streptomyces paromomycinus</name>
    <name type="common">Streptomyces rimosus subsp. paromomycinus</name>
    <dbReference type="NCBI Taxonomy" id="92743"/>
    <lineage>
        <taxon>Bacteria</taxon>
        <taxon>Bacillati</taxon>
        <taxon>Actinomycetota</taxon>
        <taxon>Actinomycetes</taxon>
        <taxon>Kitasatosporales</taxon>
        <taxon>Streptomycetaceae</taxon>
        <taxon>Streptomyces</taxon>
    </lineage>
</organism>